<protein>
    <submittedName>
        <fullName evidence="1">Uncharacterized protein</fullName>
    </submittedName>
</protein>
<reference evidence="1 2" key="1">
    <citation type="submission" date="2013-07" db="EMBL/GenBank/DDBJ databases">
        <authorList>
            <person name="Genoscope - CEA"/>
        </authorList>
    </citation>
    <scope>NUCLEOTIDE SEQUENCE [LARGE SCALE GENOMIC DNA]</scope>
    <source>
        <strain evidence="1 2">G6</strain>
    </source>
</reference>
<dbReference type="AlphaFoldDB" id="A0A068R1B5"/>
<keyword evidence="2" id="KW-1185">Reference proteome</keyword>
<dbReference type="STRING" id="1354304.XPG1_1164"/>
<dbReference type="EMBL" id="FO704551">
    <property type="protein sequence ID" value="CDG20819.1"/>
    <property type="molecule type" value="Genomic_DNA"/>
</dbReference>
<dbReference type="OrthoDB" id="6439114at2"/>
<gene>
    <name evidence="1" type="ORF">XPG1_1164</name>
</gene>
<accession>A0A068R1B5</accession>
<evidence type="ECO:0000313" key="1">
    <source>
        <dbReference type="EMBL" id="CDG20819.1"/>
    </source>
</evidence>
<evidence type="ECO:0000313" key="2">
    <source>
        <dbReference type="Proteomes" id="UP000032735"/>
    </source>
</evidence>
<dbReference type="RefSeq" id="WP_045958135.1">
    <property type="nucleotide sequence ID" value="NZ_FO704551.1"/>
</dbReference>
<proteinExistence type="predicted"/>
<dbReference type="Proteomes" id="UP000032735">
    <property type="component" value="Chromosome"/>
</dbReference>
<name>A0A068R1B5_9GAMM</name>
<dbReference type="HOGENOM" id="CLU_039836_0_0_6"/>
<sequence>MAISIKLTPSYEVFQDRSAVNIHILAYKYLESLPGLEVVFECSAGSFVVNGEDTGKKRLSGKTDGTGETSVLIVAPITGGNGQMTVSLRENNKQIGILPYHLITADYQLNFNVTGDYAMADGKHSNKVNAILTGMGTGLDLKNRQLDLTVTGSASFEQNKVIQTTSINTDPLGNVSFELYDANNSGETVTLAGQLSGNKISHNTEQIHFQPNLDCDAHPPSDEIYIRTIFTYSINNNQYLLRQRQCDHLVTVYKLLAGGKQGEQTSIGQKWVNYYDLMFPFVIENEQYVFGLAKDFINAPQNTDKSFWMIAKLDENGQKEIIDSGYFDVSYDVGFAYNIGGRQFILLHGKGNGWPVICYEILTRGKMNRKPIYQQNWDNFYGAIFFFSMEGKQYIYRHTEATKNIYTFEFNKDGTIGNIAYSDTWAYYYYPQFSYFIKGKYYYTGQRFYDNYWFISYIYSKGVPEHVNEHTAPWDTSYQYLIPFSIGESQYFLRQNQSKDHWYITETLADTKMGEDRDSSTNH</sequence>
<dbReference type="KEGG" id="xpo:XPG1_1164"/>
<organism evidence="1 2">
    <name type="scientific">Xenorhabdus poinarii G6</name>
    <dbReference type="NCBI Taxonomy" id="1354304"/>
    <lineage>
        <taxon>Bacteria</taxon>
        <taxon>Pseudomonadati</taxon>
        <taxon>Pseudomonadota</taxon>
        <taxon>Gammaproteobacteria</taxon>
        <taxon>Enterobacterales</taxon>
        <taxon>Morganellaceae</taxon>
        <taxon>Xenorhabdus</taxon>
    </lineage>
</organism>